<reference evidence="1" key="1">
    <citation type="submission" date="2020-11" db="EMBL/GenBank/DDBJ databases">
        <authorList>
            <person name="Koelle M."/>
            <person name="Horta M.A.C."/>
            <person name="Nowrousian M."/>
            <person name="Ohm R.A."/>
            <person name="Benz P."/>
            <person name="Pilgard A."/>
        </authorList>
    </citation>
    <scope>NUCLEOTIDE SEQUENCE</scope>
    <source>
        <strain evidence="1">FPRL280</strain>
    </source>
</reference>
<dbReference type="Proteomes" id="UP000639403">
    <property type="component" value="Unassembled WGS sequence"/>
</dbReference>
<proteinExistence type="predicted"/>
<dbReference type="AlphaFoldDB" id="A0A8H7NUC9"/>
<evidence type="ECO:0000313" key="1">
    <source>
        <dbReference type="EMBL" id="KAF9804272.1"/>
    </source>
</evidence>
<name>A0A8H7NUC9_9APHY</name>
<accession>A0A8H7NUC9</accession>
<dbReference type="EMBL" id="JADOXO010000451">
    <property type="protein sequence ID" value="KAF9804272.1"/>
    <property type="molecule type" value="Genomic_DNA"/>
</dbReference>
<gene>
    <name evidence="1" type="ORF">IEO21_09444</name>
</gene>
<protein>
    <submittedName>
        <fullName evidence="1">Uncharacterized protein</fullName>
    </submittedName>
</protein>
<organism evidence="1 2">
    <name type="scientific">Rhodonia placenta</name>
    <dbReference type="NCBI Taxonomy" id="104341"/>
    <lineage>
        <taxon>Eukaryota</taxon>
        <taxon>Fungi</taxon>
        <taxon>Dikarya</taxon>
        <taxon>Basidiomycota</taxon>
        <taxon>Agaricomycotina</taxon>
        <taxon>Agaricomycetes</taxon>
        <taxon>Polyporales</taxon>
        <taxon>Adustoporiaceae</taxon>
        <taxon>Rhodonia</taxon>
    </lineage>
</organism>
<reference evidence="1" key="2">
    <citation type="journal article" name="Front. Microbiol.">
        <title>Degradative Capacity of Two Strains of Rhodonia placenta: From Phenotype to Genotype.</title>
        <authorList>
            <person name="Kolle M."/>
            <person name="Horta M.A.C."/>
            <person name="Nowrousian M."/>
            <person name="Ohm R.A."/>
            <person name="Benz J.P."/>
            <person name="Pilgard A."/>
        </authorList>
    </citation>
    <scope>NUCLEOTIDE SEQUENCE</scope>
    <source>
        <strain evidence="1">FPRL280</strain>
    </source>
</reference>
<comment type="caution">
    <text evidence="1">The sequence shown here is derived from an EMBL/GenBank/DDBJ whole genome shotgun (WGS) entry which is preliminary data.</text>
</comment>
<sequence>MSVSSEGTGSARVRKASIAIRGGEDDLVMKAGVKAQASEIQIQRDVTDSGPICPYSCPLLNSPGSTLLWYWSRIPTYPIDFWGIRDDGYTVGWASPGLICDVHSPYHVFEIKGFPASLAHHGRGLIAKKNEFTEWVRKRSCNRARRAGAAASRVKVDRDLLGLLSRDGVRDDEEGVHCRWRGWCAIVQRLVAKDVVAWRWARQLGMLALALLSPRIREPKQCARYWAEDLEIPPRIDLSGSAVPEPRYPEASFLAWQNRNQSFTVCHHPSLTGQWAQRRAVLLQCRASRVALKDAQPRRSPTTLTVPFSSPDASRSHTITAIGSCMIS</sequence>
<evidence type="ECO:0000313" key="2">
    <source>
        <dbReference type="Proteomes" id="UP000639403"/>
    </source>
</evidence>